<gene>
    <name evidence="1" type="ORF">HNP25_000501</name>
</gene>
<proteinExistence type="predicted"/>
<dbReference type="SUPFAM" id="SSF48613">
    <property type="entry name" value="Heme oxygenase-like"/>
    <property type="match status" value="1"/>
</dbReference>
<dbReference type="InterPro" id="IPR024423">
    <property type="entry name" value="DUF3050"/>
</dbReference>
<accession>A0A841EQZ8</accession>
<comment type="caution">
    <text evidence="1">The sequence shown here is derived from an EMBL/GenBank/DDBJ whole genome shotgun (WGS) entry which is preliminary data.</text>
</comment>
<organism evidence="1 2">
    <name type="scientific">Arcicella rosea</name>
    <dbReference type="NCBI Taxonomy" id="502909"/>
    <lineage>
        <taxon>Bacteria</taxon>
        <taxon>Pseudomonadati</taxon>
        <taxon>Bacteroidota</taxon>
        <taxon>Cytophagia</taxon>
        <taxon>Cytophagales</taxon>
        <taxon>Flectobacillaceae</taxon>
        <taxon>Arcicella</taxon>
    </lineage>
</organism>
<evidence type="ECO:0000313" key="2">
    <source>
        <dbReference type="Proteomes" id="UP000524404"/>
    </source>
</evidence>
<evidence type="ECO:0008006" key="3">
    <source>
        <dbReference type="Google" id="ProtNLM"/>
    </source>
</evidence>
<dbReference type="Proteomes" id="UP000524404">
    <property type="component" value="Unassembled WGS sequence"/>
</dbReference>
<name>A0A841EQZ8_9BACT</name>
<evidence type="ECO:0000313" key="1">
    <source>
        <dbReference type="EMBL" id="MBB6001861.1"/>
    </source>
</evidence>
<dbReference type="EMBL" id="JACHKT010000002">
    <property type="protein sequence ID" value="MBB6001861.1"/>
    <property type="molecule type" value="Genomic_DNA"/>
</dbReference>
<dbReference type="RefSeq" id="WP_184129728.1">
    <property type="nucleotide sequence ID" value="NZ_JACHKT010000002.1"/>
</dbReference>
<reference evidence="1 2" key="1">
    <citation type="submission" date="2020-08" db="EMBL/GenBank/DDBJ databases">
        <title>Functional genomics of gut bacteria from endangered species of beetles.</title>
        <authorList>
            <person name="Carlos-Shanley C."/>
        </authorList>
    </citation>
    <scope>NUCLEOTIDE SEQUENCE [LARGE SCALE GENOMIC DNA]</scope>
    <source>
        <strain evidence="1 2">S00070</strain>
    </source>
</reference>
<dbReference type="InterPro" id="IPR016084">
    <property type="entry name" value="Haem_Oase-like_multi-hlx"/>
</dbReference>
<dbReference type="AlphaFoldDB" id="A0A841EQZ8"/>
<dbReference type="Gene3D" id="1.20.910.10">
    <property type="entry name" value="Heme oxygenase-like"/>
    <property type="match status" value="1"/>
</dbReference>
<protein>
    <recommendedName>
        <fullName evidence="3">DUF3050 domain-containing protein</fullName>
    </recommendedName>
</protein>
<keyword evidence="2" id="KW-1185">Reference proteome</keyword>
<sequence>MNQNILKIQSAIEPIRQAITSHSVYKYIHELEDLQLFMQDHVFAVWDFMSLLKGLQRNLTCVDIPWIPVGNATTRFLINEIVIGEESDKDEEGNVMSHFELYLKAMQQSRAATEQIENFITLLSQRVGVQEALAKVAVSESVRQFVDFTFEVINTQKPHIMAAVFTFGREDLIPSMFLSMVKDLNQSMPESISIFNYYLERHIEVDGDHHSHLALQMVEELCGDDAEKWAEAEAYSLRSLKVRNQLWNGVEVKIKELAESV</sequence>
<dbReference type="Pfam" id="PF11251">
    <property type="entry name" value="DUF3050"/>
    <property type="match status" value="1"/>
</dbReference>